<evidence type="ECO:0000313" key="25">
    <source>
        <dbReference type="EMBL" id="PLS08555.1"/>
    </source>
</evidence>
<name>A0A2N5HSQ0_9BACI</name>
<keyword evidence="10" id="KW-0443">Lipid metabolism</keyword>
<evidence type="ECO:0000256" key="10">
    <source>
        <dbReference type="ARBA" id="ARBA00023098"/>
    </source>
</evidence>
<evidence type="ECO:0000256" key="17">
    <source>
        <dbReference type="ARBA" id="ARBA00040123"/>
    </source>
</evidence>
<dbReference type="PANTHER" id="PTHR12418">
    <property type="entry name" value="ACYL-COENZYME A THIOESTERASE THEM4"/>
    <property type="match status" value="1"/>
</dbReference>
<dbReference type="InterPro" id="IPR052365">
    <property type="entry name" value="THEM4/THEM5_acyl-CoA_thioest"/>
</dbReference>
<evidence type="ECO:0000256" key="15">
    <source>
        <dbReference type="ARBA" id="ARBA00038456"/>
    </source>
</evidence>
<dbReference type="GO" id="GO:0006631">
    <property type="term" value="P:fatty acid metabolic process"/>
    <property type="evidence" value="ECO:0007669"/>
    <property type="project" value="UniProtKB-KW"/>
</dbReference>
<dbReference type="InterPro" id="IPR006683">
    <property type="entry name" value="Thioestr_dom"/>
</dbReference>
<evidence type="ECO:0000256" key="13">
    <source>
        <dbReference type="ARBA" id="ARBA00035852"/>
    </source>
</evidence>
<evidence type="ECO:0000259" key="24">
    <source>
        <dbReference type="Pfam" id="PF03061"/>
    </source>
</evidence>
<keyword evidence="12" id="KW-0966">Cell projection</keyword>
<evidence type="ECO:0000256" key="2">
    <source>
        <dbReference type="ARBA" id="ARBA00004496"/>
    </source>
</evidence>
<keyword evidence="7" id="KW-0378">Hydrolase</keyword>
<dbReference type="RefSeq" id="WP_101646572.1">
    <property type="nucleotide sequence ID" value="NZ_PGVE01000017.1"/>
</dbReference>
<keyword evidence="9" id="KW-0809">Transit peptide</keyword>
<dbReference type="SUPFAM" id="SSF54637">
    <property type="entry name" value="Thioesterase/thiol ester dehydrase-isomerase"/>
    <property type="match status" value="1"/>
</dbReference>
<dbReference type="Proteomes" id="UP000234950">
    <property type="component" value="Unassembled WGS sequence"/>
</dbReference>
<evidence type="ECO:0000256" key="21">
    <source>
        <dbReference type="ARBA" id="ARBA00047969"/>
    </source>
</evidence>
<keyword evidence="8" id="KW-0276">Fatty acid metabolism</keyword>
<dbReference type="GO" id="GO:0016787">
    <property type="term" value="F:hydrolase activity"/>
    <property type="evidence" value="ECO:0007669"/>
    <property type="project" value="UniProtKB-KW"/>
</dbReference>
<dbReference type="InterPro" id="IPR029069">
    <property type="entry name" value="HotDog_dom_sf"/>
</dbReference>
<evidence type="ECO:0000256" key="4">
    <source>
        <dbReference type="ARBA" id="ARBA00022475"/>
    </source>
</evidence>
<comment type="catalytic activity">
    <reaction evidence="21">
        <text>decanoyl-CoA + H2O = decanoate + CoA + H(+)</text>
        <dbReference type="Rhea" id="RHEA:40059"/>
        <dbReference type="ChEBI" id="CHEBI:15377"/>
        <dbReference type="ChEBI" id="CHEBI:15378"/>
        <dbReference type="ChEBI" id="CHEBI:27689"/>
        <dbReference type="ChEBI" id="CHEBI:57287"/>
        <dbReference type="ChEBI" id="CHEBI:61430"/>
    </reaction>
    <physiologicalReaction direction="left-to-right" evidence="21">
        <dbReference type="Rhea" id="RHEA:40060"/>
    </physiologicalReaction>
</comment>
<comment type="catalytic activity">
    <reaction evidence="23">
        <text>tetradecanoyl-CoA + H2O = tetradecanoate + CoA + H(+)</text>
        <dbReference type="Rhea" id="RHEA:40119"/>
        <dbReference type="ChEBI" id="CHEBI:15377"/>
        <dbReference type="ChEBI" id="CHEBI:15378"/>
        <dbReference type="ChEBI" id="CHEBI:30807"/>
        <dbReference type="ChEBI" id="CHEBI:57287"/>
        <dbReference type="ChEBI" id="CHEBI:57385"/>
    </reaction>
    <physiologicalReaction direction="left-to-right" evidence="23">
        <dbReference type="Rhea" id="RHEA:40120"/>
    </physiologicalReaction>
</comment>
<keyword evidence="5" id="KW-0963">Cytoplasm</keyword>
<evidence type="ECO:0000256" key="20">
    <source>
        <dbReference type="ARBA" id="ARBA00047734"/>
    </source>
</evidence>
<comment type="catalytic activity">
    <reaction evidence="22">
        <text>dodecanoyl-CoA + H2O = dodecanoate + CoA + H(+)</text>
        <dbReference type="Rhea" id="RHEA:30135"/>
        <dbReference type="ChEBI" id="CHEBI:15377"/>
        <dbReference type="ChEBI" id="CHEBI:15378"/>
        <dbReference type="ChEBI" id="CHEBI:18262"/>
        <dbReference type="ChEBI" id="CHEBI:57287"/>
        <dbReference type="ChEBI" id="CHEBI:57375"/>
    </reaction>
    <physiologicalReaction direction="left-to-right" evidence="22">
        <dbReference type="Rhea" id="RHEA:30136"/>
    </physiologicalReaction>
</comment>
<dbReference type="OrthoDB" id="9792301at2"/>
<evidence type="ECO:0000256" key="19">
    <source>
        <dbReference type="ARBA" id="ARBA00047588"/>
    </source>
</evidence>
<reference evidence="25 26" key="1">
    <citation type="submission" date="2017-11" db="EMBL/GenBank/DDBJ databases">
        <title>Comparitive Functional Genomics of Dry Heat Resistant strains isolated from the Viking Spacecraft.</title>
        <authorList>
            <person name="Seuylemezian A."/>
            <person name="Cooper K."/>
            <person name="Vaishampayan P."/>
        </authorList>
    </citation>
    <scope>NUCLEOTIDE SEQUENCE [LARGE SCALE GENOMIC DNA]</scope>
    <source>
        <strain evidence="25 26">V32-6</strain>
    </source>
</reference>
<evidence type="ECO:0000256" key="23">
    <source>
        <dbReference type="ARBA" id="ARBA00048180"/>
    </source>
</evidence>
<comment type="catalytic activity">
    <reaction evidence="13">
        <text>(5Z,8Z,11Z,14Z)-eicosatetraenoyl-CoA + H2O = (5Z,8Z,11Z,14Z)-eicosatetraenoate + CoA + H(+)</text>
        <dbReference type="Rhea" id="RHEA:40151"/>
        <dbReference type="ChEBI" id="CHEBI:15377"/>
        <dbReference type="ChEBI" id="CHEBI:15378"/>
        <dbReference type="ChEBI" id="CHEBI:32395"/>
        <dbReference type="ChEBI" id="CHEBI:57287"/>
        <dbReference type="ChEBI" id="CHEBI:57368"/>
    </reaction>
    <physiologicalReaction direction="left-to-right" evidence="13">
        <dbReference type="Rhea" id="RHEA:40152"/>
    </physiologicalReaction>
</comment>
<evidence type="ECO:0000256" key="16">
    <source>
        <dbReference type="ARBA" id="ARBA00038848"/>
    </source>
</evidence>
<dbReference type="AlphaFoldDB" id="A0A2N5HSQ0"/>
<protein>
    <recommendedName>
        <fullName evidence="17">Acyl-coenzyme A thioesterase THEM4</fullName>
        <ecNumber evidence="16">3.1.2.2</ecNumber>
    </recommendedName>
    <alternativeName>
        <fullName evidence="18">Thioesterase superfamily member 4</fullName>
    </alternativeName>
</protein>
<evidence type="ECO:0000256" key="11">
    <source>
        <dbReference type="ARBA" id="ARBA00023136"/>
    </source>
</evidence>
<keyword evidence="11" id="KW-0472">Membrane</keyword>
<evidence type="ECO:0000256" key="9">
    <source>
        <dbReference type="ARBA" id="ARBA00022946"/>
    </source>
</evidence>
<evidence type="ECO:0000256" key="8">
    <source>
        <dbReference type="ARBA" id="ARBA00022832"/>
    </source>
</evidence>
<keyword evidence="4" id="KW-1003">Cell membrane</keyword>
<dbReference type="Pfam" id="PF03061">
    <property type="entry name" value="4HBT"/>
    <property type="match status" value="1"/>
</dbReference>
<keyword evidence="6" id="KW-0053">Apoptosis</keyword>
<comment type="similarity">
    <text evidence="15">Belongs to the THEM4/THEM5 thioesterase family.</text>
</comment>
<dbReference type="EC" id="3.1.2.2" evidence="16"/>
<evidence type="ECO:0000313" key="26">
    <source>
        <dbReference type="Proteomes" id="UP000234950"/>
    </source>
</evidence>
<proteinExistence type="inferred from homology"/>
<comment type="subcellular location">
    <subcellularLocation>
        <location evidence="3">Cell projection</location>
        <location evidence="3">Ruffle membrane</location>
    </subcellularLocation>
    <subcellularLocation>
        <location evidence="2">Cytoplasm</location>
    </subcellularLocation>
    <subcellularLocation>
        <location evidence="1">Membrane</location>
        <topology evidence="1">Peripheral membrane protein</topology>
    </subcellularLocation>
</comment>
<feature type="domain" description="Thioesterase" evidence="24">
    <location>
        <begin position="57"/>
        <end position="142"/>
    </location>
</feature>
<comment type="catalytic activity">
    <reaction evidence="14">
        <text>(9Z)-octadecenoyl-CoA + H2O = (9Z)-octadecenoate + CoA + H(+)</text>
        <dbReference type="Rhea" id="RHEA:40139"/>
        <dbReference type="ChEBI" id="CHEBI:15377"/>
        <dbReference type="ChEBI" id="CHEBI:15378"/>
        <dbReference type="ChEBI" id="CHEBI:30823"/>
        <dbReference type="ChEBI" id="CHEBI:57287"/>
        <dbReference type="ChEBI" id="CHEBI:57387"/>
    </reaction>
    <physiologicalReaction direction="left-to-right" evidence="14">
        <dbReference type="Rhea" id="RHEA:40140"/>
    </physiologicalReaction>
</comment>
<organism evidence="25 26">
    <name type="scientific">Neobacillus cucumis</name>
    <dbReference type="NCBI Taxonomy" id="1740721"/>
    <lineage>
        <taxon>Bacteria</taxon>
        <taxon>Bacillati</taxon>
        <taxon>Bacillota</taxon>
        <taxon>Bacilli</taxon>
        <taxon>Bacillales</taxon>
        <taxon>Bacillaceae</taxon>
        <taxon>Neobacillus</taxon>
    </lineage>
</organism>
<evidence type="ECO:0000256" key="1">
    <source>
        <dbReference type="ARBA" id="ARBA00004170"/>
    </source>
</evidence>
<evidence type="ECO:0000256" key="3">
    <source>
        <dbReference type="ARBA" id="ARBA00004632"/>
    </source>
</evidence>
<keyword evidence="26" id="KW-1185">Reference proteome</keyword>
<evidence type="ECO:0000256" key="7">
    <source>
        <dbReference type="ARBA" id="ARBA00022801"/>
    </source>
</evidence>
<evidence type="ECO:0000256" key="6">
    <source>
        <dbReference type="ARBA" id="ARBA00022703"/>
    </source>
</evidence>
<dbReference type="Gene3D" id="3.10.129.10">
    <property type="entry name" value="Hotdog Thioesterase"/>
    <property type="match status" value="1"/>
</dbReference>
<evidence type="ECO:0000256" key="22">
    <source>
        <dbReference type="ARBA" id="ARBA00048074"/>
    </source>
</evidence>
<dbReference type="EMBL" id="PGVE01000017">
    <property type="protein sequence ID" value="PLS08555.1"/>
    <property type="molecule type" value="Genomic_DNA"/>
</dbReference>
<evidence type="ECO:0000256" key="12">
    <source>
        <dbReference type="ARBA" id="ARBA00023273"/>
    </source>
</evidence>
<evidence type="ECO:0000256" key="14">
    <source>
        <dbReference type="ARBA" id="ARBA00037002"/>
    </source>
</evidence>
<sequence length="161" mass="17516">MEEKVIKAIQDEYPDDFAWCYGCGRLNEAGHHFRTGWEGDTTVTFYSPKPEHTALPGFVYGGLIASLIDCHGTGSAALALHRKNGIEPGDGKDAPRFVTASLNVNFLKPTPHGVTLKVVGRVEEIHPKKFKVVTEVFANDIQCASGEVVAVVMPSSFIKES</sequence>
<gene>
    <name evidence="25" type="ORF">CVD27_03925</name>
</gene>
<evidence type="ECO:0000256" key="5">
    <source>
        <dbReference type="ARBA" id="ARBA00022490"/>
    </source>
</evidence>
<dbReference type="CDD" id="cd03443">
    <property type="entry name" value="PaaI_thioesterase"/>
    <property type="match status" value="1"/>
</dbReference>
<comment type="catalytic activity">
    <reaction evidence="19">
        <text>octanoyl-CoA + H2O = octanoate + CoA + H(+)</text>
        <dbReference type="Rhea" id="RHEA:30143"/>
        <dbReference type="ChEBI" id="CHEBI:15377"/>
        <dbReference type="ChEBI" id="CHEBI:15378"/>
        <dbReference type="ChEBI" id="CHEBI:25646"/>
        <dbReference type="ChEBI" id="CHEBI:57287"/>
        <dbReference type="ChEBI" id="CHEBI:57386"/>
    </reaction>
    <physiologicalReaction direction="left-to-right" evidence="19">
        <dbReference type="Rhea" id="RHEA:30144"/>
    </physiologicalReaction>
</comment>
<comment type="caution">
    <text evidence="25">The sequence shown here is derived from an EMBL/GenBank/DDBJ whole genome shotgun (WGS) entry which is preliminary data.</text>
</comment>
<dbReference type="GO" id="GO:0005737">
    <property type="term" value="C:cytoplasm"/>
    <property type="evidence" value="ECO:0007669"/>
    <property type="project" value="UniProtKB-SubCell"/>
</dbReference>
<dbReference type="GO" id="GO:0016020">
    <property type="term" value="C:membrane"/>
    <property type="evidence" value="ECO:0007669"/>
    <property type="project" value="UniProtKB-SubCell"/>
</dbReference>
<accession>A0A2N5HSQ0</accession>
<evidence type="ECO:0000256" key="18">
    <source>
        <dbReference type="ARBA" id="ARBA00043210"/>
    </source>
</evidence>
<comment type="catalytic activity">
    <reaction evidence="20">
        <text>hexadecanoyl-CoA + H2O = hexadecanoate + CoA + H(+)</text>
        <dbReference type="Rhea" id="RHEA:16645"/>
        <dbReference type="ChEBI" id="CHEBI:7896"/>
        <dbReference type="ChEBI" id="CHEBI:15377"/>
        <dbReference type="ChEBI" id="CHEBI:15378"/>
        <dbReference type="ChEBI" id="CHEBI:57287"/>
        <dbReference type="ChEBI" id="CHEBI:57379"/>
        <dbReference type="EC" id="3.1.2.2"/>
    </reaction>
    <physiologicalReaction direction="left-to-right" evidence="20">
        <dbReference type="Rhea" id="RHEA:16646"/>
    </physiologicalReaction>
</comment>
<dbReference type="PANTHER" id="PTHR12418:SF19">
    <property type="entry name" value="ACYL-COENZYME A THIOESTERASE THEM4"/>
    <property type="match status" value="1"/>
</dbReference>